<name>A0A1I0RP11_9RHOB</name>
<reference evidence="1 2" key="1">
    <citation type="submission" date="2016-10" db="EMBL/GenBank/DDBJ databases">
        <authorList>
            <person name="de Groot N.N."/>
        </authorList>
    </citation>
    <scope>NUCLEOTIDE SEQUENCE [LARGE SCALE GENOMIC DNA]</scope>
    <source>
        <strain evidence="1 2">DSM 17925</strain>
    </source>
</reference>
<sequence>MRMCSAFIWAKDSALTKPPLTPHRFTRSIVGMTALVSFAIGSRAVQPAYLLKSYESRVLSFSPSTD</sequence>
<keyword evidence="2" id="KW-1185">Reference proteome</keyword>
<protein>
    <submittedName>
        <fullName evidence="1">Uncharacterized protein</fullName>
    </submittedName>
</protein>
<dbReference type="STRING" id="364200.SAMN04488515_2955"/>
<organism evidence="1 2">
    <name type="scientific">Cognatiyoonia koreensis</name>
    <dbReference type="NCBI Taxonomy" id="364200"/>
    <lineage>
        <taxon>Bacteria</taxon>
        <taxon>Pseudomonadati</taxon>
        <taxon>Pseudomonadota</taxon>
        <taxon>Alphaproteobacteria</taxon>
        <taxon>Rhodobacterales</taxon>
        <taxon>Paracoccaceae</taxon>
        <taxon>Cognatiyoonia</taxon>
    </lineage>
</organism>
<gene>
    <name evidence="1" type="ORF">SAMN04488515_2955</name>
</gene>
<dbReference type="EMBL" id="FOIZ01000002">
    <property type="protein sequence ID" value="SEW42358.1"/>
    <property type="molecule type" value="Genomic_DNA"/>
</dbReference>
<proteinExistence type="predicted"/>
<dbReference type="Proteomes" id="UP000199167">
    <property type="component" value="Unassembled WGS sequence"/>
</dbReference>
<dbReference type="AlphaFoldDB" id="A0A1I0RP11"/>
<evidence type="ECO:0000313" key="2">
    <source>
        <dbReference type="Proteomes" id="UP000199167"/>
    </source>
</evidence>
<evidence type="ECO:0000313" key="1">
    <source>
        <dbReference type="EMBL" id="SEW42358.1"/>
    </source>
</evidence>
<accession>A0A1I0RP11</accession>